<accession>A0A1Z4N1D6</accession>
<dbReference type="SUPFAM" id="SSF50494">
    <property type="entry name" value="Trypsin-like serine proteases"/>
    <property type="match status" value="1"/>
</dbReference>
<gene>
    <name evidence="1" type="ORF">NIES37_35020</name>
</gene>
<evidence type="ECO:0000313" key="1">
    <source>
        <dbReference type="EMBL" id="BAY99519.1"/>
    </source>
</evidence>
<dbReference type="KEGG" id="ttq:NIES37_35020"/>
<dbReference type="InterPro" id="IPR027417">
    <property type="entry name" value="P-loop_NTPase"/>
</dbReference>
<organism evidence="1 2">
    <name type="scientific">Tolypothrix tenuis PCC 7101</name>
    <dbReference type="NCBI Taxonomy" id="231146"/>
    <lineage>
        <taxon>Bacteria</taxon>
        <taxon>Bacillati</taxon>
        <taxon>Cyanobacteriota</taxon>
        <taxon>Cyanophyceae</taxon>
        <taxon>Nostocales</taxon>
        <taxon>Tolypothrichaceae</taxon>
        <taxon>Tolypothrix</taxon>
    </lineage>
</organism>
<dbReference type="AlphaFoldDB" id="A0A1Z4N1D6"/>
<dbReference type="Gene3D" id="3.40.50.300">
    <property type="entry name" value="P-loop containing nucleotide triphosphate hydrolases"/>
    <property type="match status" value="1"/>
</dbReference>
<evidence type="ECO:0008006" key="3">
    <source>
        <dbReference type="Google" id="ProtNLM"/>
    </source>
</evidence>
<dbReference type="InterPro" id="IPR009003">
    <property type="entry name" value="Peptidase_S1_PA"/>
</dbReference>
<dbReference type="SUPFAM" id="SSF52540">
    <property type="entry name" value="P-loop containing nucleoside triphosphate hydrolases"/>
    <property type="match status" value="1"/>
</dbReference>
<dbReference type="EMBL" id="AP018248">
    <property type="protein sequence ID" value="BAY99519.1"/>
    <property type="molecule type" value="Genomic_DNA"/>
</dbReference>
<name>A0A1Z4N1D6_9CYAN</name>
<dbReference type="Proteomes" id="UP000218785">
    <property type="component" value="Chromosome"/>
</dbReference>
<reference evidence="1 2" key="1">
    <citation type="submission" date="2017-06" db="EMBL/GenBank/DDBJ databases">
        <title>Genome sequencing of cyanobaciteial culture collection at National Institute for Environmental Studies (NIES).</title>
        <authorList>
            <person name="Hirose Y."/>
            <person name="Shimura Y."/>
            <person name="Fujisawa T."/>
            <person name="Nakamura Y."/>
            <person name="Kawachi M."/>
        </authorList>
    </citation>
    <scope>NUCLEOTIDE SEQUENCE [LARGE SCALE GENOMIC DNA]</scope>
    <source>
        <strain evidence="1 2">NIES-37</strain>
    </source>
</reference>
<evidence type="ECO:0000313" key="2">
    <source>
        <dbReference type="Proteomes" id="UP000218785"/>
    </source>
</evidence>
<keyword evidence="2" id="KW-1185">Reference proteome</keyword>
<proteinExistence type="predicted"/>
<dbReference type="RefSeq" id="WP_096577715.1">
    <property type="nucleotide sequence ID" value="NZ_CAWNJS010000001.1"/>
</dbReference>
<protein>
    <recommendedName>
        <fullName evidence="3">Trypsin-like peptidase domain-containing protein</fullName>
    </recommendedName>
</protein>
<sequence length="1113" mass="125763">MDPNRVTELHDPHRSQGGTGYLIRDNLILTAHHVIAPFGERGILGKRYHMRLIGDYEQGRTAWIIEGCYLCWDSPQYDLALLKLEEGKSSFKLNQRNITYFGELVNTQVQAKGIGFPVVQKINGFQNPEELQGFLSRYSGLKLGQLRLQVTSPIPNSPDQWKGISGTALFVNEFLVGVVVETNKSFAEKALWATPISVIAKDPDFCELVLGDRNLSLSLKSIDDTNKVNSTTGKDFLPDTLLIAPKRKLDAWRRFFEPIQFVGREVELRRLEEFIQRPEPFSWQVLYGQHGIGKSRLAKEWLIQLQSKNPQWTVGFAPDEINELYQLLNYYPSQATVIVIDNAENFGDELWAFLYRAQLAWKDCENIIRILFLAHTDLEPLSTNFERDQSLKELRESRLGEVKEVGTPLQSVKATELIPFSGIPLYPLQDQKQQKHILDSSGDHSISEDEAKKLIADTRGLPAFLALAGRYPQTWNEKLKDYAKVIVEQAKRLFGEENGVCVLALSTFIAPIDSLVLERVAPKTWSGKKMEQLFGINQSILKKEVPVFEPDLLGQEIIFQSLSTLSDSSAESLCRTIAQERPDAFLQKTIEIWQRHVDPQGIADKFGSNPGSSAAQRASILDILFNVATQVAVNGIALPLGHLSQIRGEAYAIALLNPSLPKSQYSKLVDSVLAQTPIDGVASYLQALHSEAPCSDSSHLKWVALLHYYCGSPKNEIPSEIDTVKLANNALNDSFVTAVLEGLRSSDLFERSFAAYRIAEAMRAYHQKSPTELIPNFVGVLYGLSYMLQKTSAAERIAAAFAISMIAREPDGKPGWWHFQDVDTDRLLAITTEHHVDSVTLTAVAIALRDLWRSSYQLKALLHLLDMEPQGLGAEFTSEQKIKRKQISETLSFSLRQNSVKNYHNFRIALECLRLDCLNSYTMSHLFWGLSFPVTSHVEKIEIIVRANCQSGENVIPFLQQSAMLPDEQLQAISIACLVQRRAANEIATLKVKELIKSTDINLINLVNEVRCHKNRKVWNEENVSKLRERIKEIYIANNGHNIHKLKAKDSTGRWAYYFLLVEPDREKEFLAALDSNQSIDLEDYSQVIASNYGEQPNDNIRDFLKKKYNFDV</sequence>